<dbReference type="GO" id="GO:0005829">
    <property type="term" value="C:cytosol"/>
    <property type="evidence" value="ECO:0007669"/>
    <property type="project" value="TreeGrafter"/>
</dbReference>
<dbReference type="AlphaFoldDB" id="A0A1B1U5K5"/>
<protein>
    <recommendedName>
        <fullName evidence="10 13">4-hydroxy-tetrahydrodipicolinate reductase</fullName>
        <shortName evidence="13">HTPA reductase</shortName>
        <ecNumber evidence="10 13">1.17.1.8</ecNumber>
    </recommendedName>
</protein>
<evidence type="ECO:0000256" key="1">
    <source>
        <dbReference type="ARBA" id="ARBA00006642"/>
    </source>
</evidence>
<reference evidence="17" key="1">
    <citation type="submission" date="2016-07" db="EMBL/GenBank/DDBJ databases">
        <authorList>
            <person name="Florea S."/>
            <person name="Webb J.S."/>
            <person name="Jaromczyk J."/>
            <person name="Schardl C.L."/>
        </authorList>
    </citation>
    <scope>NUCLEOTIDE SEQUENCE [LARGE SCALE GENOMIC DNA]</scope>
    <source>
        <strain evidence="17">MIT 01-6242</strain>
    </source>
</reference>
<dbReference type="CDD" id="cd02274">
    <property type="entry name" value="DHDPR_N"/>
    <property type="match status" value="1"/>
</dbReference>
<organism evidence="16 17">
    <name type="scientific">Helicobacter enhydrae</name>
    <dbReference type="NCBI Taxonomy" id="222136"/>
    <lineage>
        <taxon>Bacteria</taxon>
        <taxon>Pseudomonadati</taxon>
        <taxon>Campylobacterota</taxon>
        <taxon>Epsilonproteobacteria</taxon>
        <taxon>Campylobacterales</taxon>
        <taxon>Helicobacteraceae</taxon>
        <taxon>Helicobacter</taxon>
    </lineage>
</organism>
<evidence type="ECO:0000256" key="8">
    <source>
        <dbReference type="ARBA" id="ARBA00023154"/>
    </source>
</evidence>
<dbReference type="Pfam" id="PF01113">
    <property type="entry name" value="DapB_N"/>
    <property type="match status" value="1"/>
</dbReference>
<dbReference type="STRING" id="222136.BBW65_04355"/>
<evidence type="ECO:0000256" key="4">
    <source>
        <dbReference type="ARBA" id="ARBA00022857"/>
    </source>
</evidence>
<accession>A0A1B1U5K5</accession>
<dbReference type="PIRSF" id="PIRSF000161">
    <property type="entry name" value="DHPR"/>
    <property type="match status" value="1"/>
</dbReference>
<comment type="subcellular location">
    <subcellularLocation>
        <location evidence="13">Cytoplasm</location>
    </subcellularLocation>
</comment>
<dbReference type="EMBL" id="CP016503">
    <property type="protein sequence ID" value="ANV98077.1"/>
    <property type="molecule type" value="Genomic_DNA"/>
</dbReference>
<evidence type="ECO:0000256" key="10">
    <source>
        <dbReference type="ARBA" id="ARBA00038983"/>
    </source>
</evidence>
<dbReference type="SUPFAM" id="SSF51735">
    <property type="entry name" value="NAD(P)-binding Rossmann-fold domains"/>
    <property type="match status" value="1"/>
</dbReference>
<dbReference type="OrthoDB" id="9790352at2"/>
<feature type="binding site" evidence="13">
    <location>
        <begin position="88"/>
        <end position="90"/>
    </location>
    <ligand>
        <name>NAD(+)</name>
        <dbReference type="ChEBI" id="CHEBI:57540"/>
    </ligand>
</feature>
<dbReference type="SUPFAM" id="SSF55347">
    <property type="entry name" value="Glyceraldehyde-3-phosphate dehydrogenase-like, C-terminal domain"/>
    <property type="match status" value="1"/>
</dbReference>
<proteinExistence type="inferred from homology"/>
<dbReference type="EC" id="1.17.1.8" evidence="10 13"/>
<keyword evidence="2 13" id="KW-0963">Cytoplasm</keyword>
<feature type="binding site" evidence="13">
    <location>
        <position position="35"/>
    </location>
    <ligand>
        <name>NADP(+)</name>
        <dbReference type="ChEBI" id="CHEBI:58349"/>
    </ligand>
</feature>
<evidence type="ECO:0000259" key="14">
    <source>
        <dbReference type="Pfam" id="PF01113"/>
    </source>
</evidence>
<comment type="similarity">
    <text evidence="1 13">Belongs to the DapB family.</text>
</comment>
<dbReference type="GO" id="GO:0050661">
    <property type="term" value="F:NADP binding"/>
    <property type="evidence" value="ECO:0007669"/>
    <property type="project" value="UniProtKB-UniRule"/>
</dbReference>
<dbReference type="Gene3D" id="3.30.360.10">
    <property type="entry name" value="Dihydrodipicolinate Reductase, domain 2"/>
    <property type="match status" value="1"/>
</dbReference>
<evidence type="ECO:0000256" key="9">
    <source>
        <dbReference type="ARBA" id="ARBA00037922"/>
    </source>
</evidence>
<dbReference type="PROSITE" id="PS01298">
    <property type="entry name" value="DAPB"/>
    <property type="match status" value="1"/>
</dbReference>
<keyword evidence="4 13" id="KW-0521">NADP</keyword>
<dbReference type="KEGG" id="het:BBW65_04355"/>
<evidence type="ECO:0000256" key="7">
    <source>
        <dbReference type="ARBA" id="ARBA00023027"/>
    </source>
</evidence>
<dbReference type="GO" id="GO:0009089">
    <property type="term" value="P:lysine biosynthetic process via diaminopimelate"/>
    <property type="evidence" value="ECO:0007669"/>
    <property type="project" value="UniProtKB-UniRule"/>
</dbReference>
<dbReference type="FunFam" id="3.30.360.10:FF:000009">
    <property type="entry name" value="4-hydroxy-tetrahydrodipicolinate reductase"/>
    <property type="match status" value="1"/>
</dbReference>
<evidence type="ECO:0000256" key="5">
    <source>
        <dbReference type="ARBA" id="ARBA00022915"/>
    </source>
</evidence>
<comment type="catalytic activity">
    <reaction evidence="11 13">
        <text>(S)-2,3,4,5-tetrahydrodipicolinate + NADP(+) + H2O = (2S,4S)-4-hydroxy-2,3,4,5-tetrahydrodipicolinate + NADPH + H(+)</text>
        <dbReference type="Rhea" id="RHEA:35331"/>
        <dbReference type="ChEBI" id="CHEBI:15377"/>
        <dbReference type="ChEBI" id="CHEBI:15378"/>
        <dbReference type="ChEBI" id="CHEBI:16845"/>
        <dbReference type="ChEBI" id="CHEBI:57783"/>
        <dbReference type="ChEBI" id="CHEBI:58349"/>
        <dbReference type="ChEBI" id="CHEBI:67139"/>
        <dbReference type="EC" id="1.17.1.8"/>
    </reaction>
</comment>
<feature type="binding site" evidence="13">
    <location>
        <begin position="154"/>
        <end position="155"/>
    </location>
    <ligand>
        <name>(S)-2,3,4,5-tetrahydrodipicolinate</name>
        <dbReference type="ChEBI" id="CHEBI:16845"/>
    </ligand>
</feature>
<comment type="caution">
    <text evidence="13">Lacks conserved residue(s) required for the propagation of feature annotation.</text>
</comment>
<evidence type="ECO:0000256" key="13">
    <source>
        <dbReference type="HAMAP-Rule" id="MF_00102"/>
    </source>
</evidence>
<evidence type="ECO:0000256" key="2">
    <source>
        <dbReference type="ARBA" id="ARBA00022490"/>
    </source>
</evidence>
<dbReference type="GO" id="GO:0016726">
    <property type="term" value="F:oxidoreductase activity, acting on CH or CH2 groups, NAD or NADP as acceptor"/>
    <property type="evidence" value="ECO:0007669"/>
    <property type="project" value="UniProtKB-UniRule"/>
</dbReference>
<gene>
    <name evidence="13" type="primary">dapB</name>
    <name evidence="16" type="ORF">BBW65_04355</name>
</gene>
<keyword evidence="6 13" id="KW-0560">Oxidoreductase</keyword>
<name>A0A1B1U5K5_9HELI</name>
<feature type="active site" description="Proton donor/acceptor" evidence="13">
    <location>
        <position position="144"/>
    </location>
</feature>
<sequence>MLKVGLLGYGGRMGRLIDEVILEDSRFILSSVYIRSGSSVDAPKGVCVTNDFSVFLEHCEVVVDFSSPIATSALLEALEKTPRPLVVGTTGLSPKDHSLMERLSQSIPIVYATNTSRGIALLNELAYLASQRLRDADIEIIEIHHHHKKDAPSGTAMTLAETCAQSRGLELDKVRVSGRDGAVGARGQDEIGVLSVRGGDIVGKHCVGLYCDGEYLELTHNATSRKTFAKGAIEAVRWVVTKQAGLYNMKDVLE</sequence>
<feature type="domain" description="Dihydrodipicolinate reductase N-terminal" evidence="14">
    <location>
        <begin position="3"/>
        <end position="114"/>
    </location>
</feature>
<feature type="binding site" evidence="13">
    <location>
        <begin position="112"/>
        <end position="115"/>
    </location>
    <ligand>
        <name>NAD(+)</name>
        <dbReference type="ChEBI" id="CHEBI:57540"/>
    </ligand>
</feature>
<feature type="binding site" evidence="13">
    <location>
        <position position="145"/>
    </location>
    <ligand>
        <name>(S)-2,3,4,5-tetrahydrodipicolinate</name>
        <dbReference type="ChEBI" id="CHEBI:16845"/>
    </ligand>
</feature>
<dbReference type="InterPro" id="IPR022664">
    <property type="entry name" value="DapB_N_CS"/>
</dbReference>
<evidence type="ECO:0000256" key="3">
    <source>
        <dbReference type="ARBA" id="ARBA00022605"/>
    </source>
</evidence>
<keyword evidence="5 13" id="KW-0220">Diaminopimelate biosynthesis</keyword>
<comment type="subunit">
    <text evidence="13">Homotetramer.</text>
</comment>
<keyword evidence="3 13" id="KW-0028">Amino-acid biosynthesis</keyword>
<dbReference type="InterPro" id="IPR023940">
    <property type="entry name" value="DHDPR_bac"/>
</dbReference>
<dbReference type="NCBIfam" id="TIGR00036">
    <property type="entry name" value="dapB"/>
    <property type="match status" value="1"/>
</dbReference>
<keyword evidence="7 13" id="KW-0520">NAD</keyword>
<dbReference type="GO" id="GO:0008839">
    <property type="term" value="F:4-hydroxy-tetrahydrodipicolinate reductase"/>
    <property type="evidence" value="ECO:0007669"/>
    <property type="project" value="UniProtKB-UniRule"/>
</dbReference>
<dbReference type="Gene3D" id="3.40.50.720">
    <property type="entry name" value="NAD(P)-binding Rossmann-like Domain"/>
    <property type="match status" value="1"/>
</dbReference>
<dbReference type="InterPro" id="IPR036291">
    <property type="entry name" value="NAD(P)-bd_dom_sf"/>
</dbReference>
<dbReference type="HAMAP" id="MF_00102">
    <property type="entry name" value="DapB"/>
    <property type="match status" value="1"/>
</dbReference>
<comment type="catalytic activity">
    <reaction evidence="12 13">
        <text>(S)-2,3,4,5-tetrahydrodipicolinate + NAD(+) + H2O = (2S,4S)-4-hydroxy-2,3,4,5-tetrahydrodipicolinate + NADH + H(+)</text>
        <dbReference type="Rhea" id="RHEA:35323"/>
        <dbReference type="ChEBI" id="CHEBI:15377"/>
        <dbReference type="ChEBI" id="CHEBI:15378"/>
        <dbReference type="ChEBI" id="CHEBI:16845"/>
        <dbReference type="ChEBI" id="CHEBI:57540"/>
        <dbReference type="ChEBI" id="CHEBI:57945"/>
        <dbReference type="ChEBI" id="CHEBI:67139"/>
        <dbReference type="EC" id="1.17.1.8"/>
    </reaction>
</comment>
<dbReference type="UniPathway" id="UPA00034">
    <property type="reaction ID" value="UER00018"/>
</dbReference>
<evidence type="ECO:0000313" key="16">
    <source>
        <dbReference type="EMBL" id="ANV98077.1"/>
    </source>
</evidence>
<dbReference type="Pfam" id="PF05173">
    <property type="entry name" value="DapB_C"/>
    <property type="match status" value="1"/>
</dbReference>
<keyword evidence="17" id="KW-1185">Reference proteome</keyword>
<dbReference type="InterPro" id="IPR022663">
    <property type="entry name" value="DapB_C"/>
</dbReference>
<dbReference type="PANTHER" id="PTHR20836:SF0">
    <property type="entry name" value="4-HYDROXY-TETRAHYDRODIPICOLINATE REDUCTASE 1, CHLOROPLASTIC-RELATED"/>
    <property type="match status" value="1"/>
</dbReference>
<dbReference type="PANTHER" id="PTHR20836">
    <property type="entry name" value="DIHYDRODIPICOLINATE REDUCTASE"/>
    <property type="match status" value="1"/>
</dbReference>
<dbReference type="Proteomes" id="UP000092884">
    <property type="component" value="Chromosome"/>
</dbReference>
<keyword evidence="8 13" id="KW-0457">Lysine biosynthesis</keyword>
<comment type="function">
    <text evidence="13">Catalyzes the conversion of 4-hydroxy-tetrahydrodipicolinate (HTPA) to tetrahydrodipicolinate.</text>
</comment>
<comment type="caution">
    <text evidence="13">Was originally thought to be a dihydrodipicolinate reductase (DHDPR), catalyzing the conversion of dihydrodipicolinate to tetrahydrodipicolinate. However, it was shown in E.coli that the substrate of the enzymatic reaction is not dihydrodipicolinate (DHDP) but in fact (2S,4S)-4-hydroxy-2,3,4,5-tetrahydrodipicolinic acid (HTPA), the product released by the DapA-catalyzed reaction.</text>
</comment>
<dbReference type="GO" id="GO:0051287">
    <property type="term" value="F:NAD binding"/>
    <property type="evidence" value="ECO:0007669"/>
    <property type="project" value="UniProtKB-UniRule"/>
</dbReference>
<comment type="pathway">
    <text evidence="9 13">Amino-acid biosynthesis; L-lysine biosynthesis via DAP pathway; (S)-tetrahydrodipicolinate from L-aspartate: step 4/4.</text>
</comment>
<dbReference type="InterPro" id="IPR000846">
    <property type="entry name" value="DapB_N"/>
</dbReference>
<feature type="domain" description="Dihydrodipicolinate reductase C-terminal" evidence="15">
    <location>
        <begin position="118"/>
        <end position="253"/>
    </location>
</feature>
<evidence type="ECO:0000256" key="6">
    <source>
        <dbReference type="ARBA" id="ARBA00023002"/>
    </source>
</evidence>
<evidence type="ECO:0000256" key="11">
    <source>
        <dbReference type="ARBA" id="ARBA00049080"/>
    </source>
</evidence>
<evidence type="ECO:0000259" key="15">
    <source>
        <dbReference type="Pfam" id="PF05173"/>
    </source>
</evidence>
<evidence type="ECO:0000313" key="17">
    <source>
        <dbReference type="Proteomes" id="UP000092884"/>
    </source>
</evidence>
<feature type="active site" description="Proton donor" evidence="13">
    <location>
        <position position="148"/>
    </location>
</feature>
<dbReference type="RefSeq" id="WP_066340231.1">
    <property type="nucleotide sequence ID" value="NZ_CP016503.1"/>
</dbReference>
<evidence type="ECO:0000256" key="12">
    <source>
        <dbReference type="ARBA" id="ARBA00049396"/>
    </source>
</evidence>
<feature type="binding site" evidence="13">
    <location>
        <begin position="8"/>
        <end position="13"/>
    </location>
    <ligand>
        <name>NAD(+)</name>
        <dbReference type="ChEBI" id="CHEBI:57540"/>
    </ligand>
</feature>
<dbReference type="GO" id="GO:0019877">
    <property type="term" value="P:diaminopimelate biosynthetic process"/>
    <property type="evidence" value="ECO:0007669"/>
    <property type="project" value="UniProtKB-UniRule"/>
</dbReference>